<name>A0A2N3R7R8_9BIFI</name>
<feature type="domain" description="IrrE N-terminal-like" evidence="1">
    <location>
        <begin position="192"/>
        <end position="246"/>
    </location>
</feature>
<dbReference type="Gene3D" id="1.10.10.2910">
    <property type="match status" value="1"/>
</dbReference>
<accession>A0A2N3R7R8</accession>
<organism evidence="2 3">
    <name type="scientific">Bifidobacterium pseudolongum subsp. globosum</name>
    <dbReference type="NCBI Taxonomy" id="1690"/>
    <lineage>
        <taxon>Bacteria</taxon>
        <taxon>Bacillati</taxon>
        <taxon>Actinomycetota</taxon>
        <taxon>Actinomycetes</taxon>
        <taxon>Bifidobacteriales</taxon>
        <taxon>Bifidobacteriaceae</taxon>
        <taxon>Bifidobacterium</taxon>
    </lineage>
</organism>
<sequence length="391" mass="43891">MATLTVQPQVLQWAVYNSDADASAVAATNHDLAQLPKWLDSNEPLRLSFTKVSKLSKALHVPFGSLVRSFPTPQEEEPLLQYRTINNNAAAMSNNLRDVIRAMRSRQDWVRDEMTSAGFEKNAIVGMAKNCRDSESLAASIRHVLSLDDRHILKKQDSDRFRYVRKQTSDAGLMVMVDSMAGTSRRRLDINEFRAFVLLDDMAPLIFINRNDSYKGMMFSLLHEVGHVLLGTNELYNDPIFEAARTSTEQLINRAVVQTLVEDDTFKQTWTDHTDSGPIAAAEECAHIYGLSALTMVIHAHELKLATNQDVETVKSYTRQMLSAKESADKKRGGGNQNANTAFHLDDRYVWMVSESIKHGSLPYTDGLDLLGIRSLRAYDGLLREKGLNDA</sequence>
<dbReference type="EMBL" id="PCHH01000001">
    <property type="protein sequence ID" value="PKV05399.1"/>
    <property type="molecule type" value="Genomic_DNA"/>
</dbReference>
<protein>
    <submittedName>
        <fullName evidence="2">DNA-binding protein</fullName>
    </submittedName>
</protein>
<reference evidence="2 3" key="1">
    <citation type="submission" date="2017-10" db="EMBL/GenBank/DDBJ databases">
        <title>Bifidobacterium genomics.</title>
        <authorList>
            <person name="Lugli G.A."/>
            <person name="Milani C."/>
            <person name="Mancabelli L."/>
        </authorList>
    </citation>
    <scope>NUCLEOTIDE SEQUENCE [LARGE SCALE GENOMIC DNA]</scope>
    <source>
        <strain evidence="2 3">1520B</strain>
    </source>
</reference>
<keyword evidence="2" id="KW-0238">DNA-binding</keyword>
<dbReference type="PANTHER" id="PTHR43236:SF2">
    <property type="entry name" value="BLL0069 PROTEIN"/>
    <property type="match status" value="1"/>
</dbReference>
<evidence type="ECO:0000313" key="3">
    <source>
        <dbReference type="Proteomes" id="UP000233762"/>
    </source>
</evidence>
<comment type="caution">
    <text evidence="2">The sequence shown here is derived from an EMBL/GenBank/DDBJ whole genome shotgun (WGS) entry which is preliminary data.</text>
</comment>
<proteinExistence type="predicted"/>
<dbReference type="InterPro" id="IPR010359">
    <property type="entry name" value="IrrE_HExxH"/>
</dbReference>
<evidence type="ECO:0000313" key="2">
    <source>
        <dbReference type="EMBL" id="PKV05399.1"/>
    </source>
</evidence>
<evidence type="ECO:0000259" key="1">
    <source>
        <dbReference type="Pfam" id="PF06114"/>
    </source>
</evidence>
<dbReference type="InterPro" id="IPR052345">
    <property type="entry name" value="Rad_response_metalloprotease"/>
</dbReference>
<gene>
    <name evidence="2" type="ORF">CQR50_0654</name>
</gene>
<dbReference type="AlphaFoldDB" id="A0A2N3R7R8"/>
<dbReference type="Pfam" id="PF06114">
    <property type="entry name" value="Peptidase_M78"/>
    <property type="match status" value="1"/>
</dbReference>
<dbReference type="RefSeq" id="WP_101398495.1">
    <property type="nucleotide sequence ID" value="NZ_PCHH01000001.1"/>
</dbReference>
<dbReference type="PANTHER" id="PTHR43236">
    <property type="entry name" value="ANTITOXIN HIGA1"/>
    <property type="match status" value="1"/>
</dbReference>
<dbReference type="GO" id="GO:0003677">
    <property type="term" value="F:DNA binding"/>
    <property type="evidence" value="ECO:0007669"/>
    <property type="project" value="UniProtKB-KW"/>
</dbReference>
<dbReference type="Proteomes" id="UP000233762">
    <property type="component" value="Unassembled WGS sequence"/>
</dbReference>